<name>A0A2S7JZH8_9PROT</name>
<comment type="caution">
    <text evidence="8">The sequence shown here is derived from an EMBL/GenBank/DDBJ whole genome shotgun (WGS) entry which is preliminary data.</text>
</comment>
<feature type="domain" description="Endoribonuclease YicC-like N-terminal" evidence="6">
    <location>
        <begin position="1"/>
        <end position="152"/>
    </location>
</feature>
<reference evidence="8 9" key="1">
    <citation type="submission" date="2017-12" db="EMBL/GenBank/DDBJ databases">
        <authorList>
            <person name="Hurst M.R.H."/>
        </authorList>
    </citation>
    <scope>NUCLEOTIDE SEQUENCE [LARGE SCALE GENOMIC DNA]</scope>
    <source>
        <strain evidence="8 9">SY-3-19</strain>
    </source>
</reference>
<evidence type="ECO:0000256" key="1">
    <source>
        <dbReference type="ARBA" id="ARBA00001968"/>
    </source>
</evidence>
<dbReference type="Pfam" id="PF08340">
    <property type="entry name" value="YicC-like_C"/>
    <property type="match status" value="1"/>
</dbReference>
<evidence type="ECO:0000256" key="2">
    <source>
        <dbReference type="ARBA" id="ARBA00022722"/>
    </source>
</evidence>
<dbReference type="GO" id="GO:0004521">
    <property type="term" value="F:RNA endonuclease activity"/>
    <property type="evidence" value="ECO:0007669"/>
    <property type="project" value="InterPro"/>
</dbReference>
<comment type="cofactor">
    <cofactor evidence="1">
        <name>a divalent metal cation</name>
        <dbReference type="ChEBI" id="CHEBI:60240"/>
    </cofactor>
</comment>
<dbReference type="InterPro" id="IPR013527">
    <property type="entry name" value="YicC-like_N"/>
</dbReference>
<dbReference type="InterPro" id="IPR005229">
    <property type="entry name" value="YicC/YloC-like"/>
</dbReference>
<keyword evidence="4" id="KW-0378">Hydrolase</keyword>
<dbReference type="InterPro" id="IPR013551">
    <property type="entry name" value="YicC-like_C"/>
</dbReference>
<gene>
    <name evidence="8" type="ORF">CW354_22255</name>
</gene>
<evidence type="ECO:0000313" key="9">
    <source>
        <dbReference type="Proteomes" id="UP000239504"/>
    </source>
</evidence>
<dbReference type="PANTHER" id="PTHR30636:SF3">
    <property type="entry name" value="UPF0701 PROTEIN YICC"/>
    <property type="match status" value="1"/>
</dbReference>
<dbReference type="GO" id="GO:0016787">
    <property type="term" value="F:hydrolase activity"/>
    <property type="evidence" value="ECO:0007669"/>
    <property type="project" value="UniProtKB-KW"/>
</dbReference>
<evidence type="ECO:0000256" key="3">
    <source>
        <dbReference type="ARBA" id="ARBA00022759"/>
    </source>
</evidence>
<dbReference type="AlphaFoldDB" id="A0A2S7JZH8"/>
<dbReference type="OrthoDB" id="9771229at2"/>
<feature type="domain" description="Endoribonuclease YicC-like C-terminal" evidence="7">
    <location>
        <begin position="173"/>
        <end position="288"/>
    </location>
</feature>
<dbReference type="EMBL" id="PJCH01000017">
    <property type="protein sequence ID" value="PQA85655.1"/>
    <property type="molecule type" value="Genomic_DNA"/>
</dbReference>
<comment type="similarity">
    <text evidence="5">Belongs to the YicC/YloC family.</text>
</comment>
<dbReference type="Proteomes" id="UP000239504">
    <property type="component" value="Unassembled WGS sequence"/>
</dbReference>
<dbReference type="PANTHER" id="PTHR30636">
    <property type="entry name" value="UPF0701 PROTEIN YICC"/>
    <property type="match status" value="1"/>
</dbReference>
<evidence type="ECO:0000259" key="7">
    <source>
        <dbReference type="Pfam" id="PF08340"/>
    </source>
</evidence>
<evidence type="ECO:0000259" key="6">
    <source>
        <dbReference type="Pfam" id="PF03755"/>
    </source>
</evidence>
<dbReference type="Pfam" id="PF03755">
    <property type="entry name" value="YicC-like_N"/>
    <property type="match status" value="1"/>
</dbReference>
<evidence type="ECO:0000256" key="4">
    <source>
        <dbReference type="ARBA" id="ARBA00022801"/>
    </source>
</evidence>
<evidence type="ECO:0000313" key="8">
    <source>
        <dbReference type="EMBL" id="PQA85655.1"/>
    </source>
</evidence>
<sequence length="288" mass="31382">MTGFARAEGAHEGWRFVWEVRSVNGRGLEWRARLPPGYDALDPEMRKLAKQKLSRGSLNIGLTLASDRSDSGYRINEAMLADAVSMINKLRLNVECAPPSADGLLGLRGVIEQAEEELSAEAREALFAALLNSFGEALDALVAARRKEGASMGAVIAGHFETIEKLTADAAANAAAMPAAIRDRIAAQLKELLDGAVPEDRLAQEASLLAIKADVREELDRLSSHVSAGRALLAREGPVGRDLDFLTQEFNREANTLCSKAQDMELKRIGLELKRVIDQLREQVQNIE</sequence>
<keyword evidence="9" id="KW-1185">Reference proteome</keyword>
<accession>A0A2S7JZH8</accession>
<evidence type="ECO:0000256" key="5">
    <source>
        <dbReference type="ARBA" id="ARBA00035648"/>
    </source>
</evidence>
<proteinExistence type="inferred from homology"/>
<dbReference type="NCBIfam" id="TIGR00255">
    <property type="entry name" value="YicC/YloC family endoribonuclease"/>
    <property type="match status" value="1"/>
</dbReference>
<keyword evidence="3" id="KW-0255">Endonuclease</keyword>
<keyword evidence="2" id="KW-0540">Nuclease</keyword>
<protein>
    <submittedName>
        <fullName evidence="8">YicC family protein</fullName>
    </submittedName>
</protein>
<organism evidence="8 9">
    <name type="scientific">Hyphococcus luteus</name>
    <dbReference type="NCBI Taxonomy" id="2058213"/>
    <lineage>
        <taxon>Bacteria</taxon>
        <taxon>Pseudomonadati</taxon>
        <taxon>Pseudomonadota</taxon>
        <taxon>Alphaproteobacteria</taxon>
        <taxon>Parvularculales</taxon>
        <taxon>Parvularculaceae</taxon>
        <taxon>Hyphococcus</taxon>
    </lineage>
</organism>